<keyword evidence="2" id="KW-0560">Oxidoreductase</keyword>
<evidence type="ECO:0000256" key="2">
    <source>
        <dbReference type="ARBA" id="ARBA00023002"/>
    </source>
</evidence>
<proteinExistence type="inferred from homology"/>
<dbReference type="RefSeq" id="WP_094359884.1">
    <property type="nucleotide sequence ID" value="NZ_NMVK01000026.1"/>
</dbReference>
<accession>A0A255GC21</accession>
<dbReference type="InterPro" id="IPR005990">
    <property type="entry name" value="IMP_DH"/>
</dbReference>
<dbReference type="AlphaFoldDB" id="A0A255GC21"/>
<dbReference type="InterPro" id="IPR005992">
    <property type="entry name" value="IMP_DH-rel2"/>
</dbReference>
<comment type="caution">
    <text evidence="5">The sequence shown here is derived from an EMBL/GenBank/DDBJ whole genome shotgun (WGS) entry which is preliminary data.</text>
</comment>
<evidence type="ECO:0000313" key="5">
    <source>
        <dbReference type="EMBL" id="OYO13429.1"/>
    </source>
</evidence>
<dbReference type="PANTHER" id="PTHR11911">
    <property type="entry name" value="INOSINE-5-MONOPHOSPHATE DEHYDROGENASE RELATED"/>
    <property type="match status" value="1"/>
</dbReference>
<dbReference type="SUPFAM" id="SSF51412">
    <property type="entry name" value="Inosine monophosphate dehydrogenase (IMPDH)"/>
    <property type="match status" value="1"/>
</dbReference>
<dbReference type="FunFam" id="3.20.20.70:FF:000060">
    <property type="entry name" value="IMP dehydrogenase subunit"/>
    <property type="match status" value="1"/>
</dbReference>
<dbReference type="GO" id="GO:0003938">
    <property type="term" value="F:IMP dehydrogenase activity"/>
    <property type="evidence" value="ECO:0007669"/>
    <property type="project" value="InterPro"/>
</dbReference>
<comment type="similarity">
    <text evidence="1">Belongs to the IMPDH/GMPR family.</text>
</comment>
<feature type="domain" description="IMP dehydrogenase/GMP reductase" evidence="4">
    <location>
        <begin position="13"/>
        <end position="296"/>
    </location>
</feature>
<dbReference type="GO" id="GO:0006183">
    <property type="term" value="P:GTP biosynthetic process"/>
    <property type="evidence" value="ECO:0007669"/>
    <property type="project" value="TreeGrafter"/>
</dbReference>
<dbReference type="CDD" id="cd00381">
    <property type="entry name" value="IMPDH"/>
    <property type="match status" value="1"/>
</dbReference>
<sequence length="367" mass="39120">MYDIGRSKRAQRAFAFDDITIVPSRRTRGIEEVSLRWKIDAVECDFPILAAPMDSIMSPETAILMGKLGGLGVLNLEGVWTRYDDPVPLLAEVVADKDPIAATRRMQQIYAEPIKAELITERMKQIRDAGVPVAGSLSPQNTAEFAQTVEAAGVDFFVIRGTTVSAEHVSSRSEPLNLKKFIGALDVPVIVGGCATYQAALHLMRTGAAGVLVGFGGGATHTTRDVLGISVPMATAVADVAEARRDYMDESGGRYVHLIADGAVGRSGDIAKAIACGADAVMVGSPLARASEAPGRGWHWGAEAWHADLPRGERTHFGTLGSLQEILHGPSTVADGSMNLVGALRRTLATTGYTEVKEFQRVEVVVN</sequence>
<keyword evidence="6" id="KW-1185">Reference proteome</keyword>
<dbReference type="PANTHER" id="PTHR11911:SF85">
    <property type="entry name" value="INOSINE-5'-MONOPHOSPHATE DEHYDROGENASE"/>
    <property type="match status" value="1"/>
</dbReference>
<dbReference type="NCBIfam" id="TIGR01304">
    <property type="entry name" value="IMP_DH_rel_2"/>
    <property type="match status" value="1"/>
</dbReference>
<dbReference type="Pfam" id="PF00478">
    <property type="entry name" value="IMPDH"/>
    <property type="match status" value="1"/>
</dbReference>
<dbReference type="EMBL" id="NMVO01000013">
    <property type="protein sequence ID" value="OYO13429.1"/>
    <property type="molecule type" value="Genomic_DNA"/>
</dbReference>
<evidence type="ECO:0000259" key="4">
    <source>
        <dbReference type="Pfam" id="PF00478"/>
    </source>
</evidence>
<reference evidence="5 6" key="1">
    <citation type="submission" date="2017-07" db="EMBL/GenBank/DDBJ databases">
        <title>Draft whole genome sequences of clinical Proprionibacteriaceae strains.</title>
        <authorList>
            <person name="Bernier A.-M."/>
            <person name="Bernard K."/>
            <person name="Domingo M.-C."/>
        </authorList>
    </citation>
    <scope>NUCLEOTIDE SEQUENCE [LARGE SCALE GENOMIC DNA]</scope>
    <source>
        <strain evidence="5 6">NML 030167</strain>
    </source>
</reference>
<dbReference type="SMART" id="SM01240">
    <property type="entry name" value="IMPDH"/>
    <property type="match status" value="1"/>
</dbReference>
<dbReference type="InterPro" id="IPR013785">
    <property type="entry name" value="Aldolase_TIM"/>
</dbReference>
<keyword evidence="3" id="KW-0520">NAD</keyword>
<organism evidence="5 6">
    <name type="scientific">Enemella evansiae</name>
    <dbReference type="NCBI Taxonomy" id="2016499"/>
    <lineage>
        <taxon>Bacteria</taxon>
        <taxon>Bacillati</taxon>
        <taxon>Actinomycetota</taxon>
        <taxon>Actinomycetes</taxon>
        <taxon>Propionibacteriales</taxon>
        <taxon>Propionibacteriaceae</taxon>
        <taxon>Enemella</taxon>
    </lineage>
</organism>
<dbReference type="Proteomes" id="UP000215896">
    <property type="component" value="Unassembled WGS sequence"/>
</dbReference>
<evidence type="ECO:0000256" key="1">
    <source>
        <dbReference type="ARBA" id="ARBA00005502"/>
    </source>
</evidence>
<protein>
    <submittedName>
        <fullName evidence="5">GuaB3 family IMP dehydrogenase-related protein</fullName>
    </submittedName>
</protein>
<evidence type="ECO:0000256" key="3">
    <source>
        <dbReference type="ARBA" id="ARBA00023027"/>
    </source>
</evidence>
<evidence type="ECO:0000313" key="6">
    <source>
        <dbReference type="Proteomes" id="UP000215896"/>
    </source>
</evidence>
<name>A0A255GC21_9ACTN</name>
<dbReference type="Gene3D" id="3.20.20.70">
    <property type="entry name" value="Aldolase class I"/>
    <property type="match status" value="1"/>
</dbReference>
<dbReference type="OrthoDB" id="9805398at2"/>
<dbReference type="InterPro" id="IPR001093">
    <property type="entry name" value="IMP_DH_GMPRt"/>
</dbReference>
<gene>
    <name evidence="5" type="ORF">CGZ94_10645</name>
</gene>